<evidence type="ECO:0000313" key="4">
    <source>
        <dbReference type="Proteomes" id="UP000007015"/>
    </source>
</evidence>
<dbReference type="STRING" id="39946.A2YLB6"/>
<evidence type="ECO:0000259" key="2">
    <source>
        <dbReference type="PROSITE" id="PS51294"/>
    </source>
</evidence>
<feature type="domain" description="HTH myb-type" evidence="2">
    <location>
        <begin position="32"/>
        <end position="49"/>
    </location>
</feature>
<evidence type="ECO:0000313" key="3">
    <source>
        <dbReference type="EMBL" id="EAZ03877.1"/>
    </source>
</evidence>
<gene>
    <name evidence="3" type="ORF">OsI_26013</name>
</gene>
<dbReference type="GO" id="GO:0003677">
    <property type="term" value="F:DNA binding"/>
    <property type="evidence" value="ECO:0007669"/>
    <property type="project" value="UniProtKB-KW"/>
</dbReference>
<dbReference type="SUPFAM" id="SSF53067">
    <property type="entry name" value="Actin-like ATPase domain"/>
    <property type="match status" value="1"/>
</dbReference>
<dbReference type="Pfam" id="PF00022">
    <property type="entry name" value="Actin"/>
    <property type="match status" value="1"/>
</dbReference>
<dbReference type="PROSITE" id="PS51294">
    <property type="entry name" value="HTH_MYB"/>
    <property type="match status" value="1"/>
</dbReference>
<dbReference type="GO" id="GO:0009733">
    <property type="term" value="P:response to auxin"/>
    <property type="evidence" value="ECO:0007669"/>
    <property type="project" value="TreeGrafter"/>
</dbReference>
<name>A2YLB6_ORYSI</name>
<dbReference type="InterPro" id="IPR017930">
    <property type="entry name" value="Myb_dom"/>
</dbReference>
<dbReference type="Gramene" id="BGIOSGA025705-TA">
    <property type="protein sequence ID" value="BGIOSGA025705-PA"/>
    <property type="gene ID" value="BGIOSGA025705"/>
</dbReference>
<proteinExistence type="predicted"/>
<organism evidence="3 4">
    <name type="scientific">Oryza sativa subsp. indica</name>
    <name type="common">Rice</name>
    <dbReference type="NCBI Taxonomy" id="39946"/>
    <lineage>
        <taxon>Eukaryota</taxon>
        <taxon>Viridiplantae</taxon>
        <taxon>Streptophyta</taxon>
        <taxon>Embryophyta</taxon>
        <taxon>Tracheophyta</taxon>
        <taxon>Spermatophyta</taxon>
        <taxon>Magnoliopsida</taxon>
        <taxon>Liliopsida</taxon>
        <taxon>Poales</taxon>
        <taxon>Poaceae</taxon>
        <taxon>BOP clade</taxon>
        <taxon>Oryzoideae</taxon>
        <taxon>Oryzeae</taxon>
        <taxon>Oryzinae</taxon>
        <taxon>Oryza</taxon>
        <taxon>Oryza sativa</taxon>
    </lineage>
</organism>
<dbReference type="InterPro" id="IPR043129">
    <property type="entry name" value="ATPase_NBD"/>
</dbReference>
<sequence>MDAGGGPDAGLLHPGARRRQLARRADQHRVMRCSKSCRLRWTNYLRPGIKRGSFTEQEEKLIVHLQALLGNRRDHMEVISPMKDGTFIDWDIVDNIWNHAFSFYPEEHPMLIVEPSTNTGQQREKYLLTLKIMKA</sequence>
<dbReference type="Gene3D" id="1.10.10.60">
    <property type="entry name" value="Homeodomain-like"/>
    <property type="match status" value="1"/>
</dbReference>
<dbReference type="InterPro" id="IPR015495">
    <property type="entry name" value="Myb_TF_plants"/>
</dbReference>
<dbReference type="Proteomes" id="UP000007015">
    <property type="component" value="Chromosome 7"/>
</dbReference>
<dbReference type="PANTHER" id="PTHR10641">
    <property type="entry name" value="MYB FAMILY TRANSCRIPTION FACTOR"/>
    <property type="match status" value="1"/>
</dbReference>
<keyword evidence="1" id="KW-0238">DNA-binding</keyword>
<dbReference type="Gene3D" id="3.30.420.40">
    <property type="match status" value="1"/>
</dbReference>
<keyword evidence="4" id="KW-1185">Reference proteome</keyword>
<accession>A2YLB6</accession>
<reference evidence="3 4" key="1">
    <citation type="journal article" date="2005" name="PLoS Biol.">
        <title>The genomes of Oryza sativa: a history of duplications.</title>
        <authorList>
            <person name="Yu J."/>
            <person name="Wang J."/>
            <person name="Lin W."/>
            <person name="Li S."/>
            <person name="Li H."/>
            <person name="Zhou J."/>
            <person name="Ni P."/>
            <person name="Dong W."/>
            <person name="Hu S."/>
            <person name="Zeng C."/>
            <person name="Zhang J."/>
            <person name="Zhang Y."/>
            <person name="Li R."/>
            <person name="Xu Z."/>
            <person name="Li S."/>
            <person name="Li X."/>
            <person name="Zheng H."/>
            <person name="Cong L."/>
            <person name="Lin L."/>
            <person name="Yin J."/>
            <person name="Geng J."/>
            <person name="Li G."/>
            <person name="Shi J."/>
            <person name="Liu J."/>
            <person name="Lv H."/>
            <person name="Li J."/>
            <person name="Wang J."/>
            <person name="Deng Y."/>
            <person name="Ran L."/>
            <person name="Shi X."/>
            <person name="Wang X."/>
            <person name="Wu Q."/>
            <person name="Li C."/>
            <person name="Ren X."/>
            <person name="Wang J."/>
            <person name="Wang X."/>
            <person name="Li D."/>
            <person name="Liu D."/>
            <person name="Zhang X."/>
            <person name="Ji Z."/>
            <person name="Zhao W."/>
            <person name="Sun Y."/>
            <person name="Zhang Z."/>
            <person name="Bao J."/>
            <person name="Han Y."/>
            <person name="Dong L."/>
            <person name="Ji J."/>
            <person name="Chen P."/>
            <person name="Wu S."/>
            <person name="Liu J."/>
            <person name="Xiao Y."/>
            <person name="Bu D."/>
            <person name="Tan J."/>
            <person name="Yang L."/>
            <person name="Ye C."/>
            <person name="Zhang J."/>
            <person name="Xu J."/>
            <person name="Zhou Y."/>
            <person name="Yu Y."/>
            <person name="Zhang B."/>
            <person name="Zhuang S."/>
            <person name="Wei H."/>
            <person name="Liu B."/>
            <person name="Lei M."/>
            <person name="Yu H."/>
            <person name="Li Y."/>
            <person name="Xu H."/>
            <person name="Wei S."/>
            <person name="He X."/>
            <person name="Fang L."/>
            <person name="Zhang Z."/>
            <person name="Zhang Y."/>
            <person name="Huang X."/>
            <person name="Su Z."/>
            <person name="Tong W."/>
            <person name="Li J."/>
            <person name="Tong Z."/>
            <person name="Li S."/>
            <person name="Ye J."/>
            <person name="Wang L."/>
            <person name="Fang L."/>
            <person name="Lei T."/>
            <person name="Chen C."/>
            <person name="Chen H."/>
            <person name="Xu Z."/>
            <person name="Li H."/>
            <person name="Huang H."/>
            <person name="Zhang F."/>
            <person name="Xu H."/>
            <person name="Li N."/>
            <person name="Zhao C."/>
            <person name="Li S."/>
            <person name="Dong L."/>
            <person name="Huang Y."/>
            <person name="Li L."/>
            <person name="Xi Y."/>
            <person name="Qi Q."/>
            <person name="Li W."/>
            <person name="Zhang B."/>
            <person name="Hu W."/>
            <person name="Zhang Y."/>
            <person name="Tian X."/>
            <person name="Jiao Y."/>
            <person name="Liang X."/>
            <person name="Jin J."/>
            <person name="Gao L."/>
            <person name="Zheng W."/>
            <person name="Hao B."/>
            <person name="Liu S."/>
            <person name="Wang W."/>
            <person name="Yuan L."/>
            <person name="Cao M."/>
            <person name="McDermott J."/>
            <person name="Samudrala R."/>
            <person name="Wang J."/>
            <person name="Wong G.K."/>
            <person name="Yang H."/>
        </authorList>
    </citation>
    <scope>NUCLEOTIDE SEQUENCE [LARGE SCALE GENOMIC DNA]</scope>
    <source>
        <strain evidence="4">cv. 93-11</strain>
    </source>
</reference>
<protein>
    <recommendedName>
        <fullName evidence="2">HTH myb-type domain-containing protein</fullName>
    </recommendedName>
</protein>
<dbReference type="PANTHER" id="PTHR10641:SF1356">
    <property type="entry name" value="OS07G0484700 PROTEIN"/>
    <property type="match status" value="1"/>
</dbReference>
<evidence type="ECO:0000256" key="1">
    <source>
        <dbReference type="ARBA" id="ARBA00023125"/>
    </source>
</evidence>
<dbReference type="InterPro" id="IPR004000">
    <property type="entry name" value="Actin"/>
</dbReference>
<dbReference type="HOGENOM" id="CLU_108221_0_0_1"/>
<dbReference type="EMBL" id="CM000132">
    <property type="protein sequence ID" value="EAZ03877.1"/>
    <property type="molecule type" value="Genomic_DNA"/>
</dbReference>
<dbReference type="AlphaFoldDB" id="A2YLB6"/>